<evidence type="ECO:0000313" key="2">
    <source>
        <dbReference type="Proteomes" id="UP000278327"/>
    </source>
</evidence>
<proteinExistence type="predicted"/>
<dbReference type="Proteomes" id="UP000278327">
    <property type="component" value="Unassembled WGS sequence"/>
</dbReference>
<protein>
    <submittedName>
        <fullName evidence="1">Uncharacterized protein</fullName>
    </submittedName>
</protein>
<evidence type="ECO:0000313" key="1">
    <source>
        <dbReference type="EMBL" id="RNL37089.1"/>
    </source>
</evidence>
<name>A0A3N0ARA5_9ACTN</name>
<organism evidence="1 2">
    <name type="scientific">Adlercreutzia equolifaciens subsp. celatus DSM 18785</name>
    <dbReference type="NCBI Taxonomy" id="1121021"/>
    <lineage>
        <taxon>Bacteria</taxon>
        <taxon>Bacillati</taxon>
        <taxon>Actinomycetota</taxon>
        <taxon>Coriobacteriia</taxon>
        <taxon>Eggerthellales</taxon>
        <taxon>Eggerthellaceae</taxon>
        <taxon>Adlercreutzia</taxon>
    </lineage>
</organism>
<dbReference type="AlphaFoldDB" id="A0A3N0ARA5"/>
<reference evidence="1 2" key="1">
    <citation type="journal article" date="2019" name="Microbiol. Resour. Announc.">
        <title>Draft Genome Sequences of Type Strains of Gordonibacter faecihominis, Paraeggerthella hongkongensis, Parvibacter caecicola,Slackia equolifaciens, Slackia faecicanis, and Slackia isoflavoniconvertens.</title>
        <authorList>
            <person name="Danylec N."/>
            <person name="Stoll D.A."/>
            <person name="Dotsch A."/>
            <person name="Huch M."/>
        </authorList>
    </citation>
    <scope>NUCLEOTIDE SEQUENCE [LARGE SCALE GENOMIC DNA]</scope>
    <source>
        <strain evidence="1 2">DSM 18785</strain>
    </source>
</reference>
<gene>
    <name evidence="1" type="ORF">DMP10_09075</name>
</gene>
<comment type="caution">
    <text evidence="1">The sequence shown here is derived from an EMBL/GenBank/DDBJ whole genome shotgun (WGS) entry which is preliminary data.</text>
</comment>
<dbReference type="RefSeq" id="WP_117285199.1">
    <property type="nucleotide sequence ID" value="NZ_JAMTCE010000018.1"/>
</dbReference>
<dbReference type="EMBL" id="QICA01000016">
    <property type="protein sequence ID" value="RNL37089.1"/>
    <property type="molecule type" value="Genomic_DNA"/>
</dbReference>
<sequence length="243" mass="27466">MNIRMAAVGGSEVQLDNPSSMQSFLNQASKANLNMSEFNRIMDQVTLLRTSMILSSVGTSLARVRYCGSYFSNPLIPIKSHISTHSSNEGPLRHESTEFDNAHLTEWFQLLEHSKIPSNTLRRFVRAIADRESLEDSFVDLMIFVESLFSENQDTAFKISLCVSKILGEGNREARQAKFRKMKMLYKTRSAIVHGRQAALDKLDQQLSELEGIAVDLLKSLLTTHAFVLETKLENRIELLALE</sequence>
<keyword evidence="2" id="KW-1185">Reference proteome</keyword>
<accession>A0A3N0ARA5</accession>